<protein>
    <submittedName>
        <fullName evidence="1">Uncharacterized protein</fullName>
    </submittedName>
</protein>
<dbReference type="AlphaFoldDB" id="A0A1C2IND4"/>
<gene>
    <name evidence="1" type="ORF">A6P07_16155</name>
</gene>
<dbReference type="Proteomes" id="UP000094893">
    <property type="component" value="Unassembled WGS sequence"/>
</dbReference>
<name>A0A1C2IND4_ACITH</name>
<evidence type="ECO:0000313" key="1">
    <source>
        <dbReference type="EMBL" id="OCX69607.1"/>
    </source>
</evidence>
<evidence type="ECO:0000313" key="2">
    <source>
        <dbReference type="Proteomes" id="UP000094893"/>
    </source>
</evidence>
<sequence>MVGEANTGNEKPNKHIPSKTMENPLIAMIHHIEFVWMRFQPFVKTKMSNYVVCFRRNGLICLNWC</sequence>
<proteinExistence type="predicted"/>
<dbReference type="EMBL" id="LWSA01000233">
    <property type="protein sequence ID" value="OCX69607.1"/>
    <property type="molecule type" value="Genomic_DNA"/>
</dbReference>
<organism evidence="1 2">
    <name type="scientific">Acidithiobacillus thiooxidans</name>
    <name type="common">Thiobacillus thiooxidans</name>
    <dbReference type="NCBI Taxonomy" id="930"/>
    <lineage>
        <taxon>Bacteria</taxon>
        <taxon>Pseudomonadati</taxon>
        <taxon>Pseudomonadota</taxon>
        <taxon>Acidithiobacillia</taxon>
        <taxon>Acidithiobacillales</taxon>
        <taxon>Acidithiobacillaceae</taxon>
        <taxon>Acidithiobacillus</taxon>
    </lineage>
</organism>
<reference evidence="1 2" key="1">
    <citation type="journal article" date="2016" name="Int. J. Mol. Sci.">
        <title>Comparative genomics of the extreme acidophile Acidithiobacillus thiooxidans reveals intraspecific divergence and niche adaptation.</title>
        <authorList>
            <person name="Zhang X."/>
            <person name="Feng X."/>
            <person name="Tao J."/>
            <person name="Ma L."/>
            <person name="Xiao Y."/>
            <person name="Liang Y."/>
            <person name="Liu X."/>
            <person name="Yin H."/>
        </authorList>
    </citation>
    <scope>NUCLEOTIDE SEQUENCE [LARGE SCALE GENOMIC DNA]</scope>
    <source>
        <strain evidence="1 2">A02</strain>
    </source>
</reference>
<accession>A0A1C2IND4</accession>
<comment type="caution">
    <text evidence="1">The sequence shown here is derived from an EMBL/GenBank/DDBJ whole genome shotgun (WGS) entry which is preliminary data.</text>
</comment>